<evidence type="ECO:0000256" key="14">
    <source>
        <dbReference type="PROSITE-ProRule" id="PRU00175"/>
    </source>
</evidence>
<dbReference type="GO" id="GO:0016567">
    <property type="term" value="P:protein ubiquitination"/>
    <property type="evidence" value="ECO:0007669"/>
    <property type="project" value="InterPro"/>
</dbReference>
<evidence type="ECO:0000259" key="15">
    <source>
        <dbReference type="PROSITE" id="PS50089"/>
    </source>
</evidence>
<evidence type="ECO:0000256" key="3">
    <source>
        <dbReference type="ARBA" id="ARBA00004906"/>
    </source>
</evidence>
<feature type="domain" description="RING-type" evidence="15">
    <location>
        <begin position="91"/>
        <end position="133"/>
    </location>
</feature>
<evidence type="ECO:0000256" key="12">
    <source>
        <dbReference type="ARBA" id="ARBA00023136"/>
    </source>
</evidence>
<evidence type="ECO:0000256" key="6">
    <source>
        <dbReference type="ARBA" id="ARBA00022692"/>
    </source>
</evidence>
<dbReference type="EMBL" id="RXIC02000020">
    <property type="protein sequence ID" value="KAB1222956.1"/>
    <property type="molecule type" value="Genomic_DNA"/>
</dbReference>
<dbReference type="GO" id="GO:0061630">
    <property type="term" value="F:ubiquitin protein ligase activity"/>
    <property type="evidence" value="ECO:0007669"/>
    <property type="project" value="UniProtKB-EC"/>
</dbReference>
<evidence type="ECO:0000256" key="13">
    <source>
        <dbReference type="ARBA" id="ARBA00024209"/>
    </source>
</evidence>
<name>A0A6A1WF03_9ROSI</name>
<comment type="catalytic activity">
    <reaction evidence="1">
        <text>S-ubiquitinyl-[E2 ubiquitin-conjugating enzyme]-L-cysteine + [acceptor protein]-L-lysine = [E2 ubiquitin-conjugating enzyme]-L-cysteine + N(6)-ubiquitinyl-[acceptor protein]-L-lysine.</text>
        <dbReference type="EC" id="2.3.2.27"/>
    </reaction>
</comment>
<evidence type="ECO:0000256" key="4">
    <source>
        <dbReference type="ARBA" id="ARBA00012483"/>
    </source>
</evidence>
<comment type="pathway">
    <text evidence="3">Protein modification; protein ubiquitination.</text>
</comment>
<evidence type="ECO:0000256" key="5">
    <source>
        <dbReference type="ARBA" id="ARBA00022679"/>
    </source>
</evidence>
<keyword evidence="17" id="KW-1185">Reference proteome</keyword>
<dbReference type="Proteomes" id="UP000516437">
    <property type="component" value="Chromosome 2"/>
</dbReference>
<evidence type="ECO:0000313" key="16">
    <source>
        <dbReference type="EMBL" id="KAB1222956.1"/>
    </source>
</evidence>
<keyword evidence="5" id="KW-0808">Transferase</keyword>
<dbReference type="Pfam" id="PF13639">
    <property type="entry name" value="zf-RING_2"/>
    <property type="match status" value="1"/>
</dbReference>
<dbReference type="PANTHER" id="PTHR46913">
    <property type="entry name" value="RING-H2 FINGER PROTEIN ATL16"/>
    <property type="match status" value="1"/>
</dbReference>
<dbReference type="Gene3D" id="3.30.40.10">
    <property type="entry name" value="Zinc/RING finger domain, C3HC4 (zinc finger)"/>
    <property type="match status" value="1"/>
</dbReference>
<dbReference type="GO" id="GO:0016020">
    <property type="term" value="C:membrane"/>
    <property type="evidence" value="ECO:0007669"/>
    <property type="project" value="UniProtKB-SubCell"/>
</dbReference>
<dbReference type="FunFam" id="3.30.40.10:FF:000187">
    <property type="entry name" value="E3 ubiquitin-protein ligase ATL6"/>
    <property type="match status" value="1"/>
</dbReference>
<dbReference type="PANTHER" id="PTHR46913:SF1">
    <property type="entry name" value="RING-H2 FINGER PROTEIN ATL16"/>
    <property type="match status" value="1"/>
</dbReference>
<comment type="similarity">
    <text evidence="13">Belongs to the RING-type zinc finger family. ATL subfamily.</text>
</comment>
<keyword evidence="11" id="KW-1133">Transmembrane helix</keyword>
<dbReference type="InterPro" id="IPR044600">
    <property type="entry name" value="ATL1/ATL16-like"/>
</dbReference>
<evidence type="ECO:0000256" key="11">
    <source>
        <dbReference type="ARBA" id="ARBA00022989"/>
    </source>
</evidence>
<proteinExistence type="inferred from homology"/>
<dbReference type="InterPro" id="IPR013083">
    <property type="entry name" value="Znf_RING/FYVE/PHD"/>
</dbReference>
<evidence type="ECO:0000256" key="2">
    <source>
        <dbReference type="ARBA" id="ARBA00004167"/>
    </source>
</evidence>
<keyword evidence="8 14" id="KW-0863">Zinc-finger</keyword>
<organism evidence="16 17">
    <name type="scientific">Morella rubra</name>
    <name type="common">Chinese bayberry</name>
    <dbReference type="NCBI Taxonomy" id="262757"/>
    <lineage>
        <taxon>Eukaryota</taxon>
        <taxon>Viridiplantae</taxon>
        <taxon>Streptophyta</taxon>
        <taxon>Embryophyta</taxon>
        <taxon>Tracheophyta</taxon>
        <taxon>Spermatophyta</taxon>
        <taxon>Magnoliopsida</taxon>
        <taxon>eudicotyledons</taxon>
        <taxon>Gunneridae</taxon>
        <taxon>Pentapetalae</taxon>
        <taxon>rosids</taxon>
        <taxon>fabids</taxon>
        <taxon>Fagales</taxon>
        <taxon>Myricaceae</taxon>
        <taxon>Morella</taxon>
    </lineage>
</organism>
<evidence type="ECO:0000256" key="8">
    <source>
        <dbReference type="ARBA" id="ARBA00022771"/>
    </source>
</evidence>
<evidence type="ECO:0000256" key="10">
    <source>
        <dbReference type="ARBA" id="ARBA00022833"/>
    </source>
</evidence>
<reference evidence="16 17" key="1">
    <citation type="journal article" date="2019" name="Plant Biotechnol. J.">
        <title>The red bayberry genome and genetic basis of sex determination.</title>
        <authorList>
            <person name="Jia H.M."/>
            <person name="Jia H.J."/>
            <person name="Cai Q.L."/>
            <person name="Wang Y."/>
            <person name="Zhao H.B."/>
            <person name="Yang W.F."/>
            <person name="Wang G.Y."/>
            <person name="Li Y.H."/>
            <person name="Zhan D.L."/>
            <person name="Shen Y.T."/>
            <person name="Niu Q.F."/>
            <person name="Chang L."/>
            <person name="Qiu J."/>
            <person name="Zhao L."/>
            <person name="Xie H.B."/>
            <person name="Fu W.Y."/>
            <person name="Jin J."/>
            <person name="Li X.W."/>
            <person name="Jiao Y."/>
            <person name="Zhou C.C."/>
            <person name="Tu T."/>
            <person name="Chai C.Y."/>
            <person name="Gao J.L."/>
            <person name="Fan L.J."/>
            <person name="van de Weg E."/>
            <person name="Wang J.Y."/>
            <person name="Gao Z.S."/>
        </authorList>
    </citation>
    <scope>NUCLEOTIDE SEQUENCE [LARGE SCALE GENOMIC DNA]</scope>
    <source>
        <tissue evidence="16">Leaves</tissue>
    </source>
</reference>
<accession>A0A6A1WF03</accession>
<dbReference type="EC" id="2.3.2.27" evidence="4"/>
<dbReference type="PROSITE" id="PS50089">
    <property type="entry name" value="ZF_RING_2"/>
    <property type="match status" value="1"/>
</dbReference>
<dbReference type="SUPFAM" id="SSF57850">
    <property type="entry name" value="RING/U-box"/>
    <property type="match status" value="1"/>
</dbReference>
<evidence type="ECO:0000256" key="7">
    <source>
        <dbReference type="ARBA" id="ARBA00022723"/>
    </source>
</evidence>
<keyword evidence="10" id="KW-0862">Zinc</keyword>
<evidence type="ECO:0000256" key="1">
    <source>
        <dbReference type="ARBA" id="ARBA00000900"/>
    </source>
</evidence>
<keyword evidence="9" id="KW-0833">Ubl conjugation pathway</keyword>
<dbReference type="AlphaFoldDB" id="A0A6A1WF03"/>
<comment type="caution">
    <text evidence="16">The sequence shown here is derived from an EMBL/GenBank/DDBJ whole genome shotgun (WGS) entry which is preliminary data.</text>
</comment>
<comment type="subcellular location">
    <subcellularLocation>
        <location evidence="2">Membrane</location>
        <topology evidence="2">Single-pass membrane protein</topology>
    </subcellularLocation>
</comment>
<gene>
    <name evidence="16" type="ORF">CJ030_MR2G019475</name>
</gene>
<sequence>MLSMGIMLCSVITLFLVVLIMVLFHSYSRCCFGGHHRRNRNRSRPISPLHPLYSSVTPNTTTFTQGLDPSILKALPTFTYSSKTHDSPLECAVCFSEFENDEQGRVLPRCEHAFHVECIDSWFLSVSNCPICRTPVQTDVSVVTADISVDTEVEPAGLQTEPGQTKETETCYSGYSHPVSLEPSDCRRKPLELMGVVVG</sequence>
<evidence type="ECO:0000313" key="17">
    <source>
        <dbReference type="Proteomes" id="UP000516437"/>
    </source>
</evidence>
<dbReference type="InterPro" id="IPR001841">
    <property type="entry name" value="Znf_RING"/>
</dbReference>
<keyword evidence="12" id="KW-0472">Membrane</keyword>
<dbReference type="GO" id="GO:0008270">
    <property type="term" value="F:zinc ion binding"/>
    <property type="evidence" value="ECO:0007669"/>
    <property type="project" value="UniProtKB-KW"/>
</dbReference>
<dbReference type="OrthoDB" id="8062037at2759"/>
<dbReference type="SMART" id="SM00184">
    <property type="entry name" value="RING"/>
    <property type="match status" value="1"/>
</dbReference>
<keyword evidence="6" id="KW-0812">Transmembrane</keyword>
<evidence type="ECO:0000256" key="9">
    <source>
        <dbReference type="ARBA" id="ARBA00022786"/>
    </source>
</evidence>
<protein>
    <recommendedName>
        <fullName evidence="4">RING-type E3 ubiquitin transferase</fullName>
        <ecNumber evidence="4">2.3.2.27</ecNumber>
    </recommendedName>
</protein>
<keyword evidence="7" id="KW-0479">Metal-binding</keyword>